<dbReference type="PROSITE" id="PS50088">
    <property type="entry name" value="ANK_REPEAT"/>
    <property type="match status" value="1"/>
</dbReference>
<organism evidence="2 3">
    <name type="scientific">Entomortierella parvispora</name>
    <dbReference type="NCBI Taxonomy" id="205924"/>
    <lineage>
        <taxon>Eukaryota</taxon>
        <taxon>Fungi</taxon>
        <taxon>Fungi incertae sedis</taxon>
        <taxon>Mucoromycota</taxon>
        <taxon>Mortierellomycotina</taxon>
        <taxon>Mortierellomycetes</taxon>
        <taxon>Mortierellales</taxon>
        <taxon>Mortierellaceae</taxon>
        <taxon>Entomortierella</taxon>
    </lineage>
</organism>
<keyword evidence="1" id="KW-0040">ANK repeat</keyword>
<dbReference type="SUPFAM" id="SSF48403">
    <property type="entry name" value="Ankyrin repeat"/>
    <property type="match status" value="1"/>
</dbReference>
<proteinExistence type="predicted"/>
<dbReference type="Gene3D" id="1.25.40.20">
    <property type="entry name" value="Ankyrin repeat-containing domain"/>
    <property type="match status" value="1"/>
</dbReference>
<evidence type="ECO:0000313" key="3">
    <source>
        <dbReference type="Proteomes" id="UP000827284"/>
    </source>
</evidence>
<gene>
    <name evidence="2" type="ORF">EMPS_01228</name>
</gene>
<dbReference type="OrthoDB" id="194358at2759"/>
<name>A0A9P3H361_9FUNG</name>
<dbReference type="EMBL" id="BQFW01000002">
    <property type="protein sequence ID" value="GJJ68882.1"/>
    <property type="molecule type" value="Genomic_DNA"/>
</dbReference>
<protein>
    <recommendedName>
        <fullName evidence="4">Ankyrin</fullName>
    </recommendedName>
</protein>
<dbReference type="InterPro" id="IPR002110">
    <property type="entry name" value="Ankyrin_rpt"/>
</dbReference>
<reference evidence="2" key="2">
    <citation type="journal article" date="2022" name="Microbiol. Resour. Announc.">
        <title>Whole-Genome Sequence of Entomortierella parvispora E1425, a Mucoromycotan Fungus Associated with Burkholderiaceae-Related Endosymbiotic Bacteria.</title>
        <authorList>
            <person name="Herlambang A."/>
            <person name="Guo Y."/>
            <person name="Takashima Y."/>
            <person name="Narisawa K."/>
            <person name="Ohta H."/>
            <person name="Nishizawa T."/>
        </authorList>
    </citation>
    <scope>NUCLEOTIDE SEQUENCE</scope>
    <source>
        <strain evidence="2">E1425</strain>
    </source>
</reference>
<sequence>MLKNSSAGNAHSVSDLSEELTQVFFKAIQDQDANTVRQLLMDHNKTALTQARWKAPMDVAHYPSGAEVYAFRLLGAYLGPLTGLQFSILIGQDGIAKDILDATFVQDIDATYGGGNTALQMAVVLEASTIIKALLERGADKNRENDRGFSALSMASNPALLGESVEEEGEE</sequence>
<dbReference type="AlphaFoldDB" id="A0A9P3H361"/>
<dbReference type="PROSITE" id="PS50297">
    <property type="entry name" value="ANK_REP_REGION"/>
    <property type="match status" value="1"/>
</dbReference>
<dbReference type="Proteomes" id="UP000827284">
    <property type="component" value="Unassembled WGS sequence"/>
</dbReference>
<feature type="repeat" description="ANK" evidence="1">
    <location>
        <begin position="114"/>
        <end position="146"/>
    </location>
</feature>
<comment type="caution">
    <text evidence="2">The sequence shown here is derived from an EMBL/GenBank/DDBJ whole genome shotgun (WGS) entry which is preliminary data.</text>
</comment>
<evidence type="ECO:0008006" key="4">
    <source>
        <dbReference type="Google" id="ProtNLM"/>
    </source>
</evidence>
<keyword evidence="3" id="KW-1185">Reference proteome</keyword>
<dbReference type="InterPro" id="IPR036770">
    <property type="entry name" value="Ankyrin_rpt-contain_sf"/>
</dbReference>
<evidence type="ECO:0000313" key="2">
    <source>
        <dbReference type="EMBL" id="GJJ68882.1"/>
    </source>
</evidence>
<evidence type="ECO:0000256" key="1">
    <source>
        <dbReference type="PROSITE-ProRule" id="PRU00023"/>
    </source>
</evidence>
<reference evidence="2" key="1">
    <citation type="submission" date="2021-11" db="EMBL/GenBank/DDBJ databases">
        <authorList>
            <person name="Herlambang A."/>
            <person name="Guo Y."/>
            <person name="Takashima Y."/>
            <person name="Nishizawa T."/>
        </authorList>
    </citation>
    <scope>NUCLEOTIDE SEQUENCE</scope>
    <source>
        <strain evidence="2">E1425</strain>
    </source>
</reference>
<accession>A0A9P3H361</accession>